<protein>
    <submittedName>
        <fullName evidence="2">EAL domain-containing protein</fullName>
    </submittedName>
</protein>
<dbReference type="Pfam" id="PF00563">
    <property type="entry name" value="EAL"/>
    <property type="match status" value="1"/>
</dbReference>
<dbReference type="EMBL" id="CP132942">
    <property type="protein sequence ID" value="XCB35611.1"/>
    <property type="molecule type" value="Genomic_DNA"/>
</dbReference>
<feature type="domain" description="EAL" evidence="1">
    <location>
        <begin position="1"/>
        <end position="100"/>
    </location>
</feature>
<reference evidence="2" key="1">
    <citation type="submission" date="2023-08" db="EMBL/GenBank/DDBJ databases">
        <authorList>
            <person name="Messyasz A."/>
            <person name="Mannisto M.K."/>
            <person name="Kerkhof L.J."/>
            <person name="Haggblom M."/>
        </authorList>
    </citation>
    <scope>NUCLEOTIDE SEQUENCE</scope>
    <source>
        <strain evidence="2">X5P6</strain>
    </source>
</reference>
<dbReference type="PANTHER" id="PTHR33121:SF79">
    <property type="entry name" value="CYCLIC DI-GMP PHOSPHODIESTERASE PDED-RELATED"/>
    <property type="match status" value="1"/>
</dbReference>
<proteinExistence type="predicted"/>
<dbReference type="PROSITE" id="PS50883">
    <property type="entry name" value="EAL"/>
    <property type="match status" value="1"/>
</dbReference>
<dbReference type="InterPro" id="IPR001633">
    <property type="entry name" value="EAL_dom"/>
</dbReference>
<dbReference type="Gene3D" id="3.20.20.450">
    <property type="entry name" value="EAL domain"/>
    <property type="match status" value="1"/>
</dbReference>
<dbReference type="InterPro" id="IPR035919">
    <property type="entry name" value="EAL_sf"/>
</dbReference>
<gene>
    <name evidence="2" type="ORF">RBB77_20870</name>
</gene>
<reference evidence="2" key="2">
    <citation type="journal article" date="2024" name="Environ. Microbiol.">
        <title>Genome analysis and description of Tunturibacter gen. nov. expands the diversity of Terriglobia in tundra soils.</title>
        <authorList>
            <person name="Messyasz A."/>
            <person name="Mannisto M.K."/>
            <person name="Kerkhof L.J."/>
            <person name="Haggblom M.M."/>
        </authorList>
    </citation>
    <scope>NUCLEOTIDE SEQUENCE</scope>
    <source>
        <strain evidence="2">X5P6</strain>
    </source>
</reference>
<dbReference type="CDD" id="cd01948">
    <property type="entry name" value="EAL"/>
    <property type="match status" value="1"/>
</dbReference>
<accession>A0AAU7ZX91</accession>
<organism evidence="2">
    <name type="scientific">Tunturiibacter psychrotolerans</name>
    <dbReference type="NCBI Taxonomy" id="3069686"/>
    <lineage>
        <taxon>Bacteria</taxon>
        <taxon>Pseudomonadati</taxon>
        <taxon>Acidobacteriota</taxon>
        <taxon>Terriglobia</taxon>
        <taxon>Terriglobales</taxon>
        <taxon>Acidobacteriaceae</taxon>
        <taxon>Tunturiibacter</taxon>
    </lineage>
</organism>
<sequence>MDDFGTGYSTLLHLKRFPASEFKIDRGFVRDLARGTEDVAIISAIVALGRSLNLNIVAEGVVTSVQQELRTRLGCTSLQGYLLGRPVGPDLITETVPQLTSTVEELSPRLSFLQITGG</sequence>
<dbReference type="KEGG" id="tpsc:RBB77_20870"/>
<dbReference type="InterPro" id="IPR050706">
    <property type="entry name" value="Cyclic-di-GMP_PDE-like"/>
</dbReference>
<dbReference type="SUPFAM" id="SSF141868">
    <property type="entry name" value="EAL domain-like"/>
    <property type="match status" value="1"/>
</dbReference>
<evidence type="ECO:0000259" key="1">
    <source>
        <dbReference type="PROSITE" id="PS50883"/>
    </source>
</evidence>
<evidence type="ECO:0000313" key="2">
    <source>
        <dbReference type="EMBL" id="XCB35611.1"/>
    </source>
</evidence>
<dbReference type="GO" id="GO:0071111">
    <property type="term" value="F:cyclic-guanylate-specific phosphodiesterase activity"/>
    <property type="evidence" value="ECO:0007669"/>
    <property type="project" value="InterPro"/>
</dbReference>
<name>A0AAU7ZX91_9BACT</name>
<dbReference type="AlphaFoldDB" id="A0AAU7ZX91"/>
<dbReference type="PANTHER" id="PTHR33121">
    <property type="entry name" value="CYCLIC DI-GMP PHOSPHODIESTERASE PDEF"/>
    <property type="match status" value="1"/>
</dbReference>